<gene>
    <name evidence="1" type="ORF">GLOTRDRAFT_137071</name>
</gene>
<dbReference type="InterPro" id="IPR023213">
    <property type="entry name" value="CAT-like_dom_sf"/>
</dbReference>
<dbReference type="OrthoDB" id="3264185at2759"/>
<dbReference type="Proteomes" id="UP000030669">
    <property type="component" value="Unassembled WGS sequence"/>
</dbReference>
<dbReference type="RefSeq" id="XP_007863538.1">
    <property type="nucleotide sequence ID" value="XM_007865347.1"/>
</dbReference>
<dbReference type="GeneID" id="19303682"/>
<proteinExistence type="predicted"/>
<dbReference type="eggNOG" id="ENOG502SGIR">
    <property type="taxonomic scope" value="Eukaryota"/>
</dbReference>
<evidence type="ECO:0000313" key="1">
    <source>
        <dbReference type="EMBL" id="EPQ58332.1"/>
    </source>
</evidence>
<evidence type="ECO:0008006" key="3">
    <source>
        <dbReference type="Google" id="ProtNLM"/>
    </source>
</evidence>
<dbReference type="STRING" id="670483.S7QFY1"/>
<protein>
    <recommendedName>
        <fullName evidence="3">Condensation domain-containing protein</fullName>
    </recommendedName>
</protein>
<dbReference type="KEGG" id="gtr:GLOTRDRAFT_137071"/>
<dbReference type="AlphaFoldDB" id="S7QFY1"/>
<accession>S7QFY1</accession>
<dbReference type="Gene3D" id="3.30.559.10">
    <property type="entry name" value="Chloramphenicol acetyltransferase-like domain"/>
    <property type="match status" value="1"/>
</dbReference>
<dbReference type="EMBL" id="KB469298">
    <property type="protein sequence ID" value="EPQ58332.1"/>
    <property type="molecule type" value="Genomic_DNA"/>
</dbReference>
<dbReference type="OMA" id="FRKREPM"/>
<sequence>MDAGSYSWQRRTSADGDSLYTRPLGLTELGFYWDAQFNGTADIVTSDTVKVVGRTANAEDIFSRKNVHRAWTALKRRYPLLGARIVSDARKEQVDFEVSQQIWDSEKPGFSGVEDPTFVTIGSAAEAYEFGNALNNGPRQLSDDLLARLYILRQTDEPGVYHVFFHLAHLINDGMSNAALRRIILDLLASGDIESIEAGWDLRLEERLDMVRATDSLDPNWRLSAPRRRWRRVIGRVMAERRQNALKGGHTLPRNVTPSTAATPAKSCETRISLPYELSSRIISTCRQNRITFGHAHPVLGQLALSRVLHRLRGQGKISDAEWETRRRQPMHNGGPANLRPFLDREWVARGGDSEAMIAISFYWNTLPFMPCAADGDANPSFDKLLSRERFFYRCRMMKAQSDGFFRHPLFLEIASARLPGRIERARSGTLQWMAKEGTLTKELEEVHRNVFQIQNDESKRDRGVFSDALTITHGGSPIGNVDQITPLEYPLPRIHPLSSRQRVPKIQPGAPATDESAVILKVLDARTLLHCRPTELYLGAATSRKILHLNVFWDGNVYDTGLVHEWLDEVKNAAVWYLGGSQAGKELAKL</sequence>
<evidence type="ECO:0000313" key="2">
    <source>
        <dbReference type="Proteomes" id="UP000030669"/>
    </source>
</evidence>
<name>S7QFY1_GLOTA</name>
<dbReference type="SUPFAM" id="SSF52777">
    <property type="entry name" value="CoA-dependent acyltransferases"/>
    <property type="match status" value="1"/>
</dbReference>
<reference evidence="1 2" key="1">
    <citation type="journal article" date="2012" name="Science">
        <title>The Paleozoic origin of enzymatic lignin decomposition reconstructed from 31 fungal genomes.</title>
        <authorList>
            <person name="Floudas D."/>
            <person name="Binder M."/>
            <person name="Riley R."/>
            <person name="Barry K."/>
            <person name="Blanchette R.A."/>
            <person name="Henrissat B."/>
            <person name="Martinez A.T."/>
            <person name="Otillar R."/>
            <person name="Spatafora J.W."/>
            <person name="Yadav J.S."/>
            <person name="Aerts A."/>
            <person name="Benoit I."/>
            <person name="Boyd A."/>
            <person name="Carlson A."/>
            <person name="Copeland A."/>
            <person name="Coutinho P.M."/>
            <person name="de Vries R.P."/>
            <person name="Ferreira P."/>
            <person name="Findley K."/>
            <person name="Foster B."/>
            <person name="Gaskell J."/>
            <person name="Glotzer D."/>
            <person name="Gorecki P."/>
            <person name="Heitman J."/>
            <person name="Hesse C."/>
            <person name="Hori C."/>
            <person name="Igarashi K."/>
            <person name="Jurgens J.A."/>
            <person name="Kallen N."/>
            <person name="Kersten P."/>
            <person name="Kohler A."/>
            <person name="Kuees U."/>
            <person name="Kumar T.K.A."/>
            <person name="Kuo A."/>
            <person name="LaButti K."/>
            <person name="Larrondo L.F."/>
            <person name="Lindquist E."/>
            <person name="Ling A."/>
            <person name="Lombard V."/>
            <person name="Lucas S."/>
            <person name="Lundell T."/>
            <person name="Martin R."/>
            <person name="McLaughlin D.J."/>
            <person name="Morgenstern I."/>
            <person name="Morin E."/>
            <person name="Murat C."/>
            <person name="Nagy L.G."/>
            <person name="Nolan M."/>
            <person name="Ohm R.A."/>
            <person name="Patyshakuliyeva A."/>
            <person name="Rokas A."/>
            <person name="Ruiz-Duenas F.J."/>
            <person name="Sabat G."/>
            <person name="Salamov A."/>
            <person name="Samejima M."/>
            <person name="Schmutz J."/>
            <person name="Slot J.C."/>
            <person name="St John F."/>
            <person name="Stenlid J."/>
            <person name="Sun H."/>
            <person name="Sun S."/>
            <person name="Syed K."/>
            <person name="Tsang A."/>
            <person name="Wiebenga A."/>
            <person name="Young D."/>
            <person name="Pisabarro A."/>
            <person name="Eastwood D.C."/>
            <person name="Martin F."/>
            <person name="Cullen D."/>
            <person name="Grigoriev I.V."/>
            <person name="Hibbett D.S."/>
        </authorList>
    </citation>
    <scope>NUCLEOTIDE SEQUENCE [LARGE SCALE GENOMIC DNA]</scope>
    <source>
        <strain evidence="1 2">ATCC 11539</strain>
    </source>
</reference>
<keyword evidence="2" id="KW-1185">Reference proteome</keyword>
<organism evidence="1 2">
    <name type="scientific">Gloeophyllum trabeum (strain ATCC 11539 / FP-39264 / Madison 617)</name>
    <name type="common">Brown rot fungus</name>
    <dbReference type="NCBI Taxonomy" id="670483"/>
    <lineage>
        <taxon>Eukaryota</taxon>
        <taxon>Fungi</taxon>
        <taxon>Dikarya</taxon>
        <taxon>Basidiomycota</taxon>
        <taxon>Agaricomycotina</taxon>
        <taxon>Agaricomycetes</taxon>
        <taxon>Gloeophyllales</taxon>
        <taxon>Gloeophyllaceae</taxon>
        <taxon>Gloeophyllum</taxon>
    </lineage>
</organism>
<dbReference type="HOGENOM" id="CLU_526946_0_0_1"/>